<dbReference type="PROSITE" id="PS50835">
    <property type="entry name" value="IG_LIKE"/>
    <property type="match status" value="3"/>
</dbReference>
<gene>
    <name evidence="7" type="ORF">GZH46_01644</name>
</gene>
<keyword evidence="8" id="KW-1185">Reference proteome</keyword>
<feature type="compositionally biased region" description="Polar residues" evidence="4">
    <location>
        <begin position="1123"/>
        <end position="1167"/>
    </location>
</feature>
<evidence type="ECO:0000256" key="4">
    <source>
        <dbReference type="SAM" id="MobiDB-lite"/>
    </source>
</evidence>
<feature type="domain" description="Ig-like" evidence="6">
    <location>
        <begin position="464"/>
        <end position="582"/>
    </location>
</feature>
<feature type="compositionally biased region" description="Low complexity" evidence="4">
    <location>
        <begin position="1486"/>
        <end position="1495"/>
    </location>
</feature>
<feature type="region of interest" description="Disordered" evidence="4">
    <location>
        <begin position="1475"/>
        <end position="1501"/>
    </location>
</feature>
<dbReference type="PANTHER" id="PTHR23278:SF19">
    <property type="entry name" value="OBSCURIN"/>
    <property type="match status" value="1"/>
</dbReference>
<protein>
    <recommendedName>
        <fullName evidence="6">Ig-like domain-containing protein</fullName>
    </recommendedName>
</protein>
<name>A0ABQ7S8T6_9ACAR</name>
<dbReference type="InterPro" id="IPR036179">
    <property type="entry name" value="Ig-like_dom_sf"/>
</dbReference>
<feature type="non-terminal residue" evidence="7">
    <location>
        <position position="1"/>
    </location>
</feature>
<dbReference type="CDD" id="cd00063">
    <property type="entry name" value="FN3"/>
    <property type="match status" value="1"/>
</dbReference>
<keyword evidence="5" id="KW-1133">Transmembrane helix</keyword>
<comment type="caution">
    <text evidence="7">The sequence shown here is derived from an EMBL/GenBank/DDBJ whole genome shotgun (WGS) entry which is preliminary data.</text>
</comment>
<keyword evidence="5" id="KW-0812">Transmembrane</keyword>
<dbReference type="InterPro" id="IPR003598">
    <property type="entry name" value="Ig_sub2"/>
</dbReference>
<accession>A0ABQ7S8T6</accession>
<dbReference type="PANTHER" id="PTHR23278">
    <property type="entry name" value="SIDESTEP PROTEIN"/>
    <property type="match status" value="1"/>
</dbReference>
<organism evidence="7 8">
    <name type="scientific">Fragariocoptes setiger</name>
    <dbReference type="NCBI Taxonomy" id="1670756"/>
    <lineage>
        <taxon>Eukaryota</taxon>
        <taxon>Metazoa</taxon>
        <taxon>Ecdysozoa</taxon>
        <taxon>Arthropoda</taxon>
        <taxon>Chelicerata</taxon>
        <taxon>Arachnida</taxon>
        <taxon>Acari</taxon>
        <taxon>Acariformes</taxon>
        <taxon>Trombidiformes</taxon>
        <taxon>Prostigmata</taxon>
        <taxon>Eupodina</taxon>
        <taxon>Eriophyoidea</taxon>
        <taxon>Phytoptidae</taxon>
        <taxon>Fragariocoptes</taxon>
    </lineage>
</organism>
<dbReference type="Gene3D" id="2.60.40.10">
    <property type="entry name" value="Immunoglobulins"/>
    <property type="match status" value="4"/>
</dbReference>
<dbReference type="InterPro" id="IPR013783">
    <property type="entry name" value="Ig-like_fold"/>
</dbReference>
<feature type="region of interest" description="Disordered" evidence="4">
    <location>
        <begin position="988"/>
        <end position="1008"/>
    </location>
</feature>
<feature type="compositionally biased region" description="Low complexity" evidence="4">
    <location>
        <begin position="1111"/>
        <end position="1122"/>
    </location>
</feature>
<dbReference type="InterPro" id="IPR007110">
    <property type="entry name" value="Ig-like_dom"/>
</dbReference>
<feature type="compositionally biased region" description="Basic and acidic residues" evidence="4">
    <location>
        <begin position="1"/>
        <end position="42"/>
    </location>
</feature>
<dbReference type="SMART" id="SM00408">
    <property type="entry name" value="IGc2"/>
    <property type="match status" value="1"/>
</dbReference>
<evidence type="ECO:0000256" key="2">
    <source>
        <dbReference type="ARBA" id="ARBA00023136"/>
    </source>
</evidence>
<evidence type="ECO:0000313" key="7">
    <source>
        <dbReference type="EMBL" id="KAG9509827.1"/>
    </source>
</evidence>
<feature type="compositionally biased region" description="Low complexity" evidence="4">
    <location>
        <begin position="1071"/>
        <end position="1087"/>
    </location>
</feature>
<dbReference type="SUPFAM" id="SSF48726">
    <property type="entry name" value="Immunoglobulin"/>
    <property type="match status" value="1"/>
</dbReference>
<comment type="subcellular location">
    <subcellularLocation>
        <location evidence="1">Membrane</location>
        <topology evidence="1">Single-pass membrane protein</topology>
    </subcellularLocation>
</comment>
<feature type="region of interest" description="Disordered" evidence="4">
    <location>
        <begin position="1071"/>
        <end position="1167"/>
    </location>
</feature>
<dbReference type="Pfam" id="PF08205">
    <property type="entry name" value="C2-set_2"/>
    <property type="match status" value="1"/>
</dbReference>
<reference evidence="7 8" key="1">
    <citation type="submission" date="2020-10" db="EMBL/GenBank/DDBJ databases">
        <authorList>
            <person name="Klimov P.B."/>
            <person name="Dyachkov S.M."/>
            <person name="Chetverikov P.E."/>
        </authorList>
    </citation>
    <scope>NUCLEOTIDE SEQUENCE [LARGE SCALE GENOMIC DNA]</scope>
    <source>
        <strain evidence="7">BMOC 18-1129-001#AD2665</strain>
        <tissue evidence="7">Entire mites</tissue>
    </source>
</reference>
<proteinExistence type="predicted"/>
<feature type="transmembrane region" description="Helical" evidence="5">
    <location>
        <begin position="1040"/>
        <end position="1062"/>
    </location>
</feature>
<sequence>SNQEGKEEVKVEVEVEVKEEKKEDNQQWAARDGRTDSEKEGGGEEEVDSTHATLSASDMSACGPQQQQQQQQQYEHERGRTIVDNEMIIDAVVGHPVVIPCLSKVTSESQDSWPLGATLILWYKLDESQVTHTPLYTIDARHKPMRHIAASGDDESSLAARVVATTSVNNQSASASANLTISIDPVLDGDEGTYKCRVDYRRLPTRTRIWRLRLISPPSKVTIFDHLGRTPRSSSASASSASASALFPLGSRPSDTPIVGPYDEDMSTQLTCESDLGSANAPVHVMWWQRQLGTNQVVDQQQQQFFPVKTSSSMFNETATIDSWQWTPISGASTTTTATTTMTTSGLQVSSSNARVPVRAVLQLNLTRAHLGAQFMCTTNNNAISAPVSMRVTVDINLRPEYVRIALLMPPTTVVSRTSALQQQQQHQQNSELQASQTTDVQQFRLQHNHNQWSTSHNVIVRAGASHTLECRVFGSRPAPAITWFKGAIELGGNSLTNWHHQSVARNNNQARILPNNHSAPIGAVNTKTMAVQQQQQQQQQQQWEPEISVSRLMLVPSISDDQQQLTCSALNKQMANSVPVNAPQLSLQLGANINMASLKLGTDVYFECFVSANPWITELVWLFNANETLHHNPSAGIIVSNQSLALRSLTLERRGYYSCRARNSEGVSYIEPRCATPARNEVELVAEQATHVVCHVQAEPADQLHYEWYFVPNYTTTVADAAAASNSTTFGSLYYNTQEVSNQRQQAISTFETNGTTSVVTYVPHYASITGAEYHTNHHRTQSSNTQSAAAPSNIISAGAFLCFASNALGRQVSPCVTLAVPARRPQPLGACHLADRSAHSLMVRCEPRASSTQSLSTSFGMPSNTELTDAIGGVATRDTVTRDFSRHYFANNNNGSDPMINESTHNMIDKLLDNNNGNKYHLEAYASQTRQLLANVSVDNEPTFELNNLPEDTRVIVRVYASNSHGQSTPATYEHSTLALDSTDRAQATPDNSLPSSSSILPSSSSSWTGSFVTNGQAAIELQAKYKHLTRQLSLTPLMAILIGGSILFIAFVMVLVVLVRRHSRLLAHSTHQQQQQTMTPNETTNAKHTHQSSHPLRGHNITDTNNDSSSSSASASSSSCNNGLNNKNRCSQLSSLDNPSAHNSNSTHNNKSYTQRSASNNSMCDSNTHINRVIYEPCNEQQQQQCQQWDANVYNSLLRTSRSLTDYSENRRLQQQQHALHLIHQHVPPTNHETSLNEMSEMKPTALIRHIDPSSSSSLCHRVLTSTGSSDAASGTSDLNTIDSRTHVHPITTTNNSNNHHTVYSEAALSHDYGNTMIQVPDDIMAHIRPMSSLSVSTNTSTTNHEAPLIMDELNVCQLNADSNPITTTATLLPHSITIDSMMMSVPNRRSEAPAVACIDHSLDLSNGSLPMSASMSRLQQFADLSSATNDPYTIYHTCRPILINNNGTRMVSFSPTTTTQEVHKRASWTLTPASDNDKRHCSSNNNNNKQSNHNRHAHHHGANYTLKTVHHNRNCSNRINSNDYQNPNIDNSSCQLSHTTNVCNDKNIIVNNDLRNNELNVTEWQQAKHDQLNNAH</sequence>
<dbReference type="EMBL" id="JAIFTH010000319">
    <property type="protein sequence ID" value="KAG9509827.1"/>
    <property type="molecule type" value="Genomic_DNA"/>
</dbReference>
<evidence type="ECO:0000256" key="5">
    <source>
        <dbReference type="SAM" id="Phobius"/>
    </source>
</evidence>
<evidence type="ECO:0000256" key="1">
    <source>
        <dbReference type="ARBA" id="ARBA00004167"/>
    </source>
</evidence>
<evidence type="ECO:0000313" key="8">
    <source>
        <dbReference type="Proteomes" id="UP000825002"/>
    </source>
</evidence>
<dbReference type="InterPro" id="IPR013162">
    <property type="entry name" value="CD80_C2-set"/>
</dbReference>
<feature type="compositionally biased region" description="Low complexity" evidence="4">
    <location>
        <begin position="995"/>
        <end position="1008"/>
    </location>
</feature>
<evidence type="ECO:0000259" key="6">
    <source>
        <dbReference type="PROSITE" id="PS50835"/>
    </source>
</evidence>
<feature type="domain" description="Ig-like" evidence="6">
    <location>
        <begin position="64"/>
        <end position="198"/>
    </location>
</feature>
<feature type="region of interest" description="Disordered" evidence="4">
    <location>
        <begin position="1"/>
        <end position="77"/>
    </location>
</feature>
<dbReference type="SMART" id="SM00409">
    <property type="entry name" value="IG"/>
    <property type="match status" value="4"/>
</dbReference>
<dbReference type="InterPro" id="IPR003599">
    <property type="entry name" value="Ig_sub"/>
</dbReference>
<evidence type="ECO:0000256" key="3">
    <source>
        <dbReference type="ARBA" id="ARBA00023157"/>
    </source>
</evidence>
<dbReference type="InterPro" id="IPR003961">
    <property type="entry name" value="FN3_dom"/>
</dbReference>
<feature type="domain" description="Ig-like" evidence="6">
    <location>
        <begin position="584"/>
        <end position="676"/>
    </location>
</feature>
<keyword evidence="3" id="KW-1015">Disulfide bond</keyword>
<dbReference type="Proteomes" id="UP000825002">
    <property type="component" value="Unassembled WGS sequence"/>
</dbReference>
<keyword evidence="2 5" id="KW-0472">Membrane</keyword>